<proteinExistence type="predicted"/>
<reference evidence="8 9" key="1">
    <citation type="journal article" date="2019" name="Sci. Rep.">
        <title>Comparative genomics of chytrid fungi reveal insights into the obligate biotrophic and pathogenic lifestyle of Synchytrium endobioticum.</title>
        <authorList>
            <person name="van de Vossenberg B.T.L.H."/>
            <person name="Warris S."/>
            <person name="Nguyen H.D.T."/>
            <person name="van Gent-Pelzer M.P.E."/>
            <person name="Joly D.L."/>
            <person name="van de Geest H.C."/>
            <person name="Bonants P.J.M."/>
            <person name="Smith D.S."/>
            <person name="Levesque C.A."/>
            <person name="van der Lee T.A.J."/>
        </authorList>
    </citation>
    <scope>NUCLEOTIDE SEQUENCE [LARGE SCALE GENOMIC DNA]</scope>
    <source>
        <strain evidence="8 9">CBS 675.73</strain>
    </source>
</reference>
<comment type="caution">
    <text evidence="8">The sequence shown here is derived from an EMBL/GenBank/DDBJ whole genome shotgun (WGS) entry which is preliminary data.</text>
</comment>
<keyword evidence="3 7" id="KW-0812">Transmembrane</keyword>
<accession>A0A507FFV6</accession>
<evidence type="ECO:0000256" key="6">
    <source>
        <dbReference type="SAM" id="MobiDB-lite"/>
    </source>
</evidence>
<dbReference type="GO" id="GO:0022857">
    <property type="term" value="F:transmembrane transporter activity"/>
    <property type="evidence" value="ECO:0007669"/>
    <property type="project" value="InterPro"/>
</dbReference>
<dbReference type="STRING" id="246404.A0A507FFV6"/>
<evidence type="ECO:0000256" key="3">
    <source>
        <dbReference type="ARBA" id="ARBA00022692"/>
    </source>
</evidence>
<evidence type="ECO:0000313" key="9">
    <source>
        <dbReference type="Proteomes" id="UP000320333"/>
    </source>
</evidence>
<feature type="transmembrane region" description="Helical" evidence="7">
    <location>
        <begin position="378"/>
        <end position="398"/>
    </location>
</feature>
<feature type="transmembrane region" description="Helical" evidence="7">
    <location>
        <begin position="118"/>
        <end position="138"/>
    </location>
</feature>
<dbReference type="PIRSF" id="PIRSF006060">
    <property type="entry name" value="AA_transporter"/>
    <property type="match status" value="1"/>
</dbReference>
<feature type="compositionally biased region" description="Polar residues" evidence="6">
    <location>
        <begin position="1"/>
        <end position="33"/>
    </location>
</feature>
<sequence>MTSTRGKSDMTLSLKRNQGMDSSVSGANATNRPSVKGKSDKDVYLQKRMLKPAFANSFHVWGLVVGAVISGEFSGFNTGYAYGLGSMIVAHVFCSVLMITVSLNLTELATAMPFASGCAAYASAAFNGAVACFIGYAYTFDMVFIGAQVTNFIGVCLQLIFATDIQYNVGYYFLTIFMCHGINFYPKVYFNVVTATTAISCLLVVIPLFVMAPHFDFKDAFLTTIVAADGTITTSTDFLPFGIEGVINCSPLALYLLICFECLPCCVEETQDVKTAIPRGMLAANITLVIVSWIAMVVCAGMPPGVSVLQTALLPYSSMLMTVFELSNAQAVTLISLPSIFASQLAIYYATTRYIYGLSRGGYMPPILSLTTSEGAPYTAMAATSLMFCALSLFLQYSPVTNTGYIFLTMGSIFALTAYIVQPILYIRLKFRLPSLPRPFNMKMAGIVPALINLIIACGILIGMVYLNPIWRVCLLGIAIGYMLLVPFYLLVVRHYLKDSPEKMFIKRQLNSIMNESMRSSKQSSGSESMKA</sequence>
<evidence type="ECO:0000256" key="1">
    <source>
        <dbReference type="ARBA" id="ARBA00004651"/>
    </source>
</evidence>
<gene>
    <name evidence="8" type="ORF">CcCBS67573_g04260</name>
</gene>
<feature type="transmembrane region" description="Helical" evidence="7">
    <location>
        <begin position="53"/>
        <end position="74"/>
    </location>
</feature>
<feature type="transmembrane region" description="Helical" evidence="7">
    <location>
        <begin position="282"/>
        <end position="309"/>
    </location>
</feature>
<keyword evidence="2" id="KW-1003">Cell membrane</keyword>
<evidence type="ECO:0008006" key="10">
    <source>
        <dbReference type="Google" id="ProtNLM"/>
    </source>
</evidence>
<evidence type="ECO:0000256" key="5">
    <source>
        <dbReference type="ARBA" id="ARBA00023136"/>
    </source>
</evidence>
<keyword evidence="9" id="KW-1185">Reference proteome</keyword>
<feature type="transmembrane region" description="Helical" evidence="7">
    <location>
        <begin position="404"/>
        <end position="426"/>
    </location>
</feature>
<dbReference type="InterPro" id="IPR050367">
    <property type="entry name" value="APC_superfamily"/>
</dbReference>
<evidence type="ECO:0000256" key="4">
    <source>
        <dbReference type="ARBA" id="ARBA00022989"/>
    </source>
</evidence>
<feature type="transmembrane region" description="Helical" evidence="7">
    <location>
        <begin position="80"/>
        <end position="106"/>
    </location>
</feature>
<organism evidence="8 9">
    <name type="scientific">Chytriomyces confervae</name>
    <dbReference type="NCBI Taxonomy" id="246404"/>
    <lineage>
        <taxon>Eukaryota</taxon>
        <taxon>Fungi</taxon>
        <taxon>Fungi incertae sedis</taxon>
        <taxon>Chytridiomycota</taxon>
        <taxon>Chytridiomycota incertae sedis</taxon>
        <taxon>Chytridiomycetes</taxon>
        <taxon>Chytridiales</taxon>
        <taxon>Chytriomycetaceae</taxon>
        <taxon>Chytriomyces</taxon>
    </lineage>
</organism>
<evidence type="ECO:0000256" key="7">
    <source>
        <dbReference type="SAM" id="Phobius"/>
    </source>
</evidence>
<feature type="transmembrane region" description="Helical" evidence="7">
    <location>
        <begin position="473"/>
        <end position="497"/>
    </location>
</feature>
<name>A0A507FFV6_9FUNG</name>
<feature type="transmembrane region" description="Helical" evidence="7">
    <location>
        <begin position="329"/>
        <end position="350"/>
    </location>
</feature>
<feature type="transmembrane region" description="Helical" evidence="7">
    <location>
        <begin position="192"/>
        <end position="212"/>
    </location>
</feature>
<keyword evidence="4 7" id="KW-1133">Transmembrane helix</keyword>
<dbReference type="Gene3D" id="1.20.1740.10">
    <property type="entry name" value="Amino acid/polyamine transporter I"/>
    <property type="match status" value="1"/>
</dbReference>
<keyword evidence="5 7" id="KW-0472">Membrane</keyword>
<dbReference type="PANTHER" id="PTHR42770:SF7">
    <property type="entry name" value="MEMBRANE PROTEIN"/>
    <property type="match status" value="1"/>
</dbReference>
<dbReference type="PANTHER" id="PTHR42770">
    <property type="entry name" value="AMINO ACID TRANSPORTER-RELATED"/>
    <property type="match status" value="1"/>
</dbReference>
<dbReference type="GO" id="GO:0005886">
    <property type="term" value="C:plasma membrane"/>
    <property type="evidence" value="ECO:0007669"/>
    <property type="project" value="UniProtKB-SubCell"/>
</dbReference>
<evidence type="ECO:0000256" key="2">
    <source>
        <dbReference type="ARBA" id="ARBA00022475"/>
    </source>
</evidence>
<comment type="subcellular location">
    <subcellularLocation>
        <location evidence="1">Cell membrane</location>
        <topology evidence="1">Multi-pass membrane protein</topology>
    </subcellularLocation>
</comment>
<dbReference type="InterPro" id="IPR002293">
    <property type="entry name" value="AA/rel_permease1"/>
</dbReference>
<evidence type="ECO:0000313" key="8">
    <source>
        <dbReference type="EMBL" id="TPX74470.1"/>
    </source>
</evidence>
<feature type="transmembrane region" description="Helical" evidence="7">
    <location>
        <begin position="447"/>
        <end position="467"/>
    </location>
</feature>
<feature type="region of interest" description="Disordered" evidence="6">
    <location>
        <begin position="1"/>
        <end position="40"/>
    </location>
</feature>
<dbReference type="OrthoDB" id="3900342at2759"/>
<dbReference type="Proteomes" id="UP000320333">
    <property type="component" value="Unassembled WGS sequence"/>
</dbReference>
<dbReference type="Pfam" id="PF13520">
    <property type="entry name" value="AA_permease_2"/>
    <property type="match status" value="1"/>
</dbReference>
<protein>
    <recommendedName>
        <fullName evidence="10">Amino acid permease/ SLC12A domain-containing protein</fullName>
    </recommendedName>
</protein>
<dbReference type="EMBL" id="QEAP01000124">
    <property type="protein sequence ID" value="TPX74470.1"/>
    <property type="molecule type" value="Genomic_DNA"/>
</dbReference>
<dbReference type="AlphaFoldDB" id="A0A507FFV6"/>